<evidence type="ECO:0000256" key="1">
    <source>
        <dbReference type="SAM" id="MobiDB-lite"/>
    </source>
</evidence>
<keyword evidence="5" id="KW-1185">Reference proteome</keyword>
<protein>
    <recommendedName>
        <fullName evidence="3">LytR/CpsA/Psr regulator C-terminal domain-containing protein</fullName>
    </recommendedName>
</protein>
<name>A0A511Z104_9CELL</name>
<accession>A0A511Z104</accession>
<keyword evidence="2" id="KW-1133">Transmembrane helix</keyword>
<feature type="transmembrane region" description="Helical" evidence="2">
    <location>
        <begin position="21"/>
        <end position="43"/>
    </location>
</feature>
<dbReference type="InterPro" id="IPR027381">
    <property type="entry name" value="LytR/CpsA/Psr_C"/>
</dbReference>
<reference evidence="4 5" key="1">
    <citation type="submission" date="2019-07" db="EMBL/GenBank/DDBJ databases">
        <title>Whole genome shotgun sequence of Actinotalea fermentans NBRC 105374.</title>
        <authorList>
            <person name="Hosoyama A."/>
            <person name="Uohara A."/>
            <person name="Ohji S."/>
            <person name="Ichikawa N."/>
        </authorList>
    </citation>
    <scope>NUCLEOTIDE SEQUENCE [LARGE SCALE GENOMIC DNA]</scope>
    <source>
        <strain evidence="4 5">NBRC 105374</strain>
    </source>
</reference>
<keyword evidence="2" id="KW-0472">Membrane</keyword>
<dbReference type="Pfam" id="PF13399">
    <property type="entry name" value="LytR_C"/>
    <property type="match status" value="1"/>
</dbReference>
<evidence type="ECO:0000259" key="3">
    <source>
        <dbReference type="Pfam" id="PF13399"/>
    </source>
</evidence>
<dbReference type="RefSeq" id="WP_034246612.1">
    <property type="nucleotide sequence ID" value="NZ_BJYK01000009.1"/>
</dbReference>
<dbReference type="Proteomes" id="UP000321484">
    <property type="component" value="Unassembled WGS sequence"/>
</dbReference>
<feature type="domain" description="LytR/CpsA/Psr regulator C-terminal" evidence="3">
    <location>
        <begin position="85"/>
        <end position="170"/>
    </location>
</feature>
<evidence type="ECO:0000313" key="5">
    <source>
        <dbReference type="Proteomes" id="UP000321484"/>
    </source>
</evidence>
<dbReference type="Gene3D" id="3.30.70.2390">
    <property type="match status" value="1"/>
</dbReference>
<keyword evidence="2" id="KW-0812">Transmembrane</keyword>
<feature type="region of interest" description="Disordered" evidence="1">
    <location>
        <begin position="183"/>
        <end position="242"/>
    </location>
</feature>
<dbReference type="AlphaFoldDB" id="A0A511Z104"/>
<organism evidence="4 5">
    <name type="scientific">Actinotalea fermentans</name>
    <dbReference type="NCBI Taxonomy" id="43671"/>
    <lineage>
        <taxon>Bacteria</taxon>
        <taxon>Bacillati</taxon>
        <taxon>Actinomycetota</taxon>
        <taxon>Actinomycetes</taxon>
        <taxon>Micrococcales</taxon>
        <taxon>Cellulomonadaceae</taxon>
        <taxon>Actinotalea</taxon>
    </lineage>
</organism>
<dbReference type="EMBL" id="BJYK01000009">
    <property type="protein sequence ID" value="GEN81138.1"/>
    <property type="molecule type" value="Genomic_DNA"/>
</dbReference>
<evidence type="ECO:0000256" key="2">
    <source>
        <dbReference type="SAM" id="Phobius"/>
    </source>
</evidence>
<feature type="compositionally biased region" description="Acidic residues" evidence="1">
    <location>
        <begin position="221"/>
        <end position="242"/>
    </location>
</feature>
<proteinExistence type="predicted"/>
<feature type="compositionally biased region" description="Low complexity" evidence="1">
    <location>
        <begin position="202"/>
        <end position="220"/>
    </location>
</feature>
<dbReference type="OrthoDB" id="3267444at2"/>
<evidence type="ECO:0000313" key="4">
    <source>
        <dbReference type="EMBL" id="GEN81138.1"/>
    </source>
</evidence>
<sequence>MSQTRPDPGRALRRRRKHERQAVVFGSLIAALALAGLGATAVYTGAMEMSFLDRDFTTPPPDPDSIVVAPPCLPADTLPVDPATTQIRVLNGTTRAGLAGGMQTELQARGFVVIETGNYQPVGVTGTARIRFGEAGIATAYTLAAHVPKPLLVLDRRADATVDLILGNDFETIVPLEEITLVPTEPLPNPTGCVPMAEALQSAGPAPSPSASPSAPAEGETPPDGEAPPEEAPAEGDVAPEG</sequence>
<comment type="caution">
    <text evidence="4">The sequence shown here is derived from an EMBL/GenBank/DDBJ whole genome shotgun (WGS) entry which is preliminary data.</text>
</comment>
<gene>
    <name evidence="4" type="ORF">AFE02nite_28720</name>
</gene>